<dbReference type="InterPro" id="IPR002213">
    <property type="entry name" value="UDP_glucos_trans"/>
</dbReference>
<dbReference type="Proteomes" id="UP001494902">
    <property type="component" value="Unassembled WGS sequence"/>
</dbReference>
<keyword evidence="5" id="KW-1185">Reference proteome</keyword>
<proteinExistence type="inferred from homology"/>
<dbReference type="CDD" id="cd03784">
    <property type="entry name" value="GT1_Gtf-like"/>
    <property type="match status" value="1"/>
</dbReference>
<dbReference type="Gene3D" id="3.40.50.2000">
    <property type="entry name" value="Glycogen Phosphorylase B"/>
    <property type="match status" value="2"/>
</dbReference>
<dbReference type="PANTHER" id="PTHR48050:SF13">
    <property type="entry name" value="STEROL 3-BETA-GLUCOSYLTRANSFERASE UGT80A2"/>
    <property type="match status" value="1"/>
</dbReference>
<evidence type="ECO:0000313" key="5">
    <source>
        <dbReference type="Proteomes" id="UP001494902"/>
    </source>
</evidence>
<dbReference type="InterPro" id="IPR006326">
    <property type="entry name" value="UDPGT_MGT-like"/>
</dbReference>
<evidence type="ECO:0000259" key="3">
    <source>
        <dbReference type="Pfam" id="PF06722"/>
    </source>
</evidence>
<comment type="similarity">
    <text evidence="1">Belongs to the UDP-glycosyltransferase family.</text>
</comment>
<dbReference type="PANTHER" id="PTHR48050">
    <property type="entry name" value="STEROL 3-BETA-GLUCOSYLTRANSFERASE"/>
    <property type="match status" value="1"/>
</dbReference>
<protein>
    <submittedName>
        <fullName evidence="4">Macrolide family glycosyltransferase</fullName>
    </submittedName>
</protein>
<dbReference type="NCBIfam" id="TIGR01426">
    <property type="entry name" value="MGT"/>
    <property type="match status" value="1"/>
</dbReference>
<keyword evidence="2" id="KW-0808">Transferase</keyword>
<dbReference type="EMBL" id="JBEDNQ010000002">
    <property type="protein sequence ID" value="MEQ3550177.1"/>
    <property type="molecule type" value="Genomic_DNA"/>
</dbReference>
<evidence type="ECO:0000256" key="1">
    <source>
        <dbReference type="ARBA" id="ARBA00009995"/>
    </source>
</evidence>
<accession>A0ABV1K987</accession>
<reference evidence="4 5" key="1">
    <citation type="submission" date="2024-03" db="EMBL/GenBank/DDBJ databases">
        <title>Draft genome sequence of Pseudonocardia nematodicida JCM 31783.</title>
        <authorList>
            <person name="Butdee W."/>
            <person name="Duangmal K."/>
        </authorList>
    </citation>
    <scope>NUCLEOTIDE SEQUENCE [LARGE SCALE GENOMIC DNA]</scope>
    <source>
        <strain evidence="4 5">JCM 31783</strain>
    </source>
</reference>
<organism evidence="4 5">
    <name type="scientific">Pseudonocardia nematodicida</name>
    <dbReference type="NCBI Taxonomy" id="1206997"/>
    <lineage>
        <taxon>Bacteria</taxon>
        <taxon>Bacillati</taxon>
        <taxon>Actinomycetota</taxon>
        <taxon>Actinomycetes</taxon>
        <taxon>Pseudonocardiales</taxon>
        <taxon>Pseudonocardiaceae</taxon>
        <taxon>Pseudonocardia</taxon>
    </lineage>
</organism>
<name>A0ABV1K987_9PSEU</name>
<dbReference type="SUPFAM" id="SSF53756">
    <property type="entry name" value="UDP-Glycosyltransferase/glycogen phosphorylase"/>
    <property type="match status" value="1"/>
</dbReference>
<dbReference type="InterPro" id="IPR050426">
    <property type="entry name" value="Glycosyltransferase_28"/>
</dbReference>
<dbReference type="InterPro" id="IPR010610">
    <property type="entry name" value="EryCIII-like_C"/>
</dbReference>
<comment type="caution">
    <text evidence="4">The sequence shown here is derived from an EMBL/GenBank/DDBJ whole genome shotgun (WGS) entry which is preliminary data.</text>
</comment>
<gene>
    <name evidence="4" type="ORF">WIS52_06800</name>
</gene>
<evidence type="ECO:0000313" key="4">
    <source>
        <dbReference type="EMBL" id="MEQ3550177.1"/>
    </source>
</evidence>
<sequence>MPRHILFLCHPDHGHVIPSLAVVTELAGRGHRVSYLTAPSMVEIVSGAGATAATYPSRYRETVQGSAAEDPGFLIDLLLSESAAMVSAALELPEPPDVVVYDTSVLFAGRVLAHRLGVPAVQHIPVFASNEHFSYLKAAYNPDAPAAFSRPAAPPSWMERALGRFGELCAQHGVDVPAAQLWFDVPPCNLVTSPREFQYAGDTFDDRFVFVGPCVADRSFLGTWTPPETDLPIVLISLGAVFTGHPDFFADCIAAIRDEPVHAVLSVADALDPATLGELPPNVEVHRFVPHTAVLEHAALCVSHGGMGTVLEALRSGTPVIGVPWSSLDGPAVRRTAELGAGTVLDPATLTAEILGKEIVRVLAEPTYTERAAGLATAIAAAGGAVRAADEIERR</sequence>
<evidence type="ECO:0000256" key="2">
    <source>
        <dbReference type="ARBA" id="ARBA00022679"/>
    </source>
</evidence>
<feature type="domain" description="Erythromycin biosynthesis protein CIII-like C-terminal" evidence="3">
    <location>
        <begin position="269"/>
        <end position="381"/>
    </location>
</feature>
<dbReference type="Pfam" id="PF06722">
    <property type="entry name" value="EryCIII-like_C"/>
    <property type="match status" value="1"/>
</dbReference>
<dbReference type="RefSeq" id="WP_349297257.1">
    <property type="nucleotide sequence ID" value="NZ_JBEDNQ010000002.1"/>
</dbReference>